<evidence type="ECO:0000256" key="1">
    <source>
        <dbReference type="SAM" id="MobiDB-lite"/>
    </source>
</evidence>
<comment type="caution">
    <text evidence="2">The sequence shown here is derived from an EMBL/GenBank/DDBJ whole genome shotgun (WGS) entry which is preliminary data.</text>
</comment>
<organism evidence="2 3">
    <name type="scientific">Streptomyces boluensis</name>
    <dbReference type="NCBI Taxonomy" id="1775135"/>
    <lineage>
        <taxon>Bacteria</taxon>
        <taxon>Bacillati</taxon>
        <taxon>Actinomycetota</taxon>
        <taxon>Actinomycetes</taxon>
        <taxon>Kitasatosporales</taxon>
        <taxon>Streptomycetaceae</taxon>
        <taxon>Streptomyces</taxon>
    </lineage>
</organism>
<protein>
    <submittedName>
        <fullName evidence="2">Uncharacterized protein</fullName>
    </submittedName>
</protein>
<sequence>MKTRRPNPAKHRPEASLSMRLGGSGRSLPVRLWHALNDKLRLDRVRKPR</sequence>
<dbReference type="AlphaFoldDB" id="A0A964UQ69"/>
<evidence type="ECO:0000313" key="2">
    <source>
        <dbReference type="EMBL" id="NBE51988.1"/>
    </source>
</evidence>
<feature type="compositionally biased region" description="Basic residues" evidence="1">
    <location>
        <begin position="1"/>
        <end position="10"/>
    </location>
</feature>
<keyword evidence="3" id="KW-1185">Reference proteome</keyword>
<proteinExistence type="predicted"/>
<accession>A0A964UQ69</accession>
<dbReference type="EMBL" id="JAAAHS010000062">
    <property type="protein sequence ID" value="NBE51988.1"/>
    <property type="molecule type" value="Genomic_DNA"/>
</dbReference>
<reference evidence="2" key="1">
    <citation type="submission" date="2020-01" db="EMBL/GenBank/DDBJ databases">
        <title>Whole-genome analyses of novel actinobacteria.</title>
        <authorList>
            <person name="Sahin N."/>
        </authorList>
    </citation>
    <scope>NUCLEOTIDE SEQUENCE</scope>
    <source>
        <strain evidence="2">YC537</strain>
    </source>
</reference>
<gene>
    <name evidence="2" type="ORF">GUY60_11240</name>
</gene>
<dbReference type="Proteomes" id="UP000598297">
    <property type="component" value="Unassembled WGS sequence"/>
</dbReference>
<feature type="region of interest" description="Disordered" evidence="1">
    <location>
        <begin position="1"/>
        <end position="23"/>
    </location>
</feature>
<dbReference type="RefSeq" id="WP_161696497.1">
    <property type="nucleotide sequence ID" value="NZ_JAAAHS010000062.1"/>
</dbReference>
<name>A0A964UQ69_9ACTN</name>
<evidence type="ECO:0000313" key="3">
    <source>
        <dbReference type="Proteomes" id="UP000598297"/>
    </source>
</evidence>